<evidence type="ECO:0000313" key="5">
    <source>
        <dbReference type="Proteomes" id="UP001418796"/>
    </source>
</evidence>
<proteinExistence type="predicted"/>
<reference evidence="4 5" key="1">
    <citation type="submission" date="2024-03" db="EMBL/GenBank/DDBJ databases">
        <title>Bacilli Hybrid Assemblies.</title>
        <authorList>
            <person name="Kovac J."/>
        </authorList>
    </citation>
    <scope>NUCLEOTIDE SEQUENCE [LARGE SCALE GENOMIC DNA]</scope>
    <source>
        <strain evidence="4 5">FSL R7-0666</strain>
    </source>
</reference>
<dbReference type="Proteomes" id="UP001418796">
    <property type="component" value="Unassembled WGS sequence"/>
</dbReference>
<name>A0ABU9VND1_9BACI</name>
<dbReference type="InterPro" id="IPR051796">
    <property type="entry name" value="ISF_SsuE-like"/>
</dbReference>
<feature type="domain" description="NADPH-dependent FMN reductase-like" evidence="3">
    <location>
        <begin position="1"/>
        <end position="124"/>
    </location>
</feature>
<dbReference type="InterPro" id="IPR029039">
    <property type="entry name" value="Flavoprotein-like_sf"/>
</dbReference>
<comment type="caution">
    <text evidence="4">The sequence shown here is derived from an EMBL/GenBank/DDBJ whole genome shotgun (WGS) entry which is preliminary data.</text>
</comment>
<evidence type="ECO:0000313" key="4">
    <source>
        <dbReference type="EMBL" id="MEN0645419.1"/>
    </source>
</evidence>
<dbReference type="PANTHER" id="PTHR43278:SF4">
    <property type="entry name" value="NAD(P)H-DEPENDENT FMN-CONTAINING OXIDOREDUCTASE YWQN-RELATED"/>
    <property type="match status" value="1"/>
</dbReference>
<protein>
    <submittedName>
        <fullName evidence="4">Flavodoxin family protein</fullName>
    </submittedName>
</protein>
<accession>A0ABU9VND1</accession>
<evidence type="ECO:0000256" key="2">
    <source>
        <dbReference type="ARBA" id="ARBA00022643"/>
    </source>
</evidence>
<keyword evidence="2" id="KW-0288">FMN</keyword>
<organism evidence="4 5">
    <name type="scientific">Alkalicoccobacillus gibsonii</name>
    <dbReference type="NCBI Taxonomy" id="79881"/>
    <lineage>
        <taxon>Bacteria</taxon>
        <taxon>Bacillati</taxon>
        <taxon>Bacillota</taxon>
        <taxon>Bacilli</taxon>
        <taxon>Bacillales</taxon>
        <taxon>Bacillaceae</taxon>
        <taxon>Alkalicoccobacillus</taxon>
    </lineage>
</organism>
<dbReference type="Gene3D" id="3.40.50.360">
    <property type="match status" value="1"/>
</dbReference>
<dbReference type="RefSeq" id="WP_343131992.1">
    <property type="nucleotide sequence ID" value="NZ_JBCITK010000001.1"/>
</dbReference>
<dbReference type="PANTHER" id="PTHR43278">
    <property type="entry name" value="NAD(P)H-DEPENDENT FMN-CONTAINING OXIDOREDUCTASE YWQN-RELATED"/>
    <property type="match status" value="1"/>
</dbReference>
<sequence>MKIGVIYGSTRVNGNTERLAEEVVKELPDVTRINLLDYQFKDITDQRHDTKGFSPVEDEYNKIIDQVLECDVLLFATPIYWYGMTSVMKRFVDRWSQTVRDERYPKFKEQMSKKDAYIIAVGGDHPREKGMPLVQQFIYTCGFIGLNYKGFLLGEGSKPNDILMDDKALEEARELGGVLKQRTENES</sequence>
<keyword evidence="5" id="KW-1185">Reference proteome</keyword>
<keyword evidence="1" id="KW-0285">Flavoprotein</keyword>
<evidence type="ECO:0000256" key="1">
    <source>
        <dbReference type="ARBA" id="ARBA00022630"/>
    </source>
</evidence>
<dbReference type="Pfam" id="PF03358">
    <property type="entry name" value="FMN_red"/>
    <property type="match status" value="1"/>
</dbReference>
<dbReference type="EMBL" id="JBCITK010000001">
    <property type="protein sequence ID" value="MEN0645419.1"/>
    <property type="molecule type" value="Genomic_DNA"/>
</dbReference>
<gene>
    <name evidence="4" type="ORF">MKY91_19825</name>
</gene>
<evidence type="ECO:0000259" key="3">
    <source>
        <dbReference type="Pfam" id="PF03358"/>
    </source>
</evidence>
<dbReference type="InterPro" id="IPR005025">
    <property type="entry name" value="FMN_Rdtase-like_dom"/>
</dbReference>
<dbReference type="SUPFAM" id="SSF52218">
    <property type="entry name" value="Flavoproteins"/>
    <property type="match status" value="1"/>
</dbReference>